<dbReference type="AlphaFoldDB" id="A0AAD2G7W3"/>
<dbReference type="Proteomes" id="UP001295423">
    <property type="component" value="Unassembled WGS sequence"/>
</dbReference>
<protein>
    <submittedName>
        <fullName evidence="2">Uncharacterized protein</fullName>
    </submittedName>
</protein>
<feature type="compositionally biased region" description="Polar residues" evidence="1">
    <location>
        <begin position="1"/>
        <end position="23"/>
    </location>
</feature>
<feature type="region of interest" description="Disordered" evidence="1">
    <location>
        <begin position="121"/>
        <end position="142"/>
    </location>
</feature>
<keyword evidence="3" id="KW-1185">Reference proteome</keyword>
<dbReference type="EMBL" id="CAKOGP040002225">
    <property type="protein sequence ID" value="CAJ1965767.1"/>
    <property type="molecule type" value="Genomic_DNA"/>
</dbReference>
<evidence type="ECO:0000313" key="2">
    <source>
        <dbReference type="EMBL" id="CAJ1965767.1"/>
    </source>
</evidence>
<organism evidence="2 3">
    <name type="scientific">Cylindrotheca closterium</name>
    <dbReference type="NCBI Taxonomy" id="2856"/>
    <lineage>
        <taxon>Eukaryota</taxon>
        <taxon>Sar</taxon>
        <taxon>Stramenopiles</taxon>
        <taxon>Ochrophyta</taxon>
        <taxon>Bacillariophyta</taxon>
        <taxon>Bacillariophyceae</taxon>
        <taxon>Bacillariophycidae</taxon>
        <taxon>Bacillariales</taxon>
        <taxon>Bacillariaceae</taxon>
        <taxon>Cylindrotheca</taxon>
    </lineage>
</organism>
<reference evidence="2" key="1">
    <citation type="submission" date="2023-08" db="EMBL/GenBank/DDBJ databases">
        <authorList>
            <person name="Audoor S."/>
            <person name="Bilcke G."/>
        </authorList>
    </citation>
    <scope>NUCLEOTIDE SEQUENCE</scope>
</reference>
<gene>
    <name evidence="2" type="ORF">CYCCA115_LOCUS21359</name>
</gene>
<feature type="region of interest" description="Disordered" evidence="1">
    <location>
        <begin position="1"/>
        <end position="42"/>
    </location>
</feature>
<feature type="compositionally biased region" description="Low complexity" evidence="1">
    <location>
        <begin position="66"/>
        <end position="76"/>
    </location>
</feature>
<feature type="region of interest" description="Disordered" evidence="1">
    <location>
        <begin position="56"/>
        <end position="76"/>
    </location>
</feature>
<evidence type="ECO:0000313" key="3">
    <source>
        <dbReference type="Proteomes" id="UP001295423"/>
    </source>
</evidence>
<name>A0AAD2G7W3_9STRA</name>
<accession>A0AAD2G7W3</accession>
<evidence type="ECO:0000256" key="1">
    <source>
        <dbReference type="SAM" id="MobiDB-lite"/>
    </source>
</evidence>
<comment type="caution">
    <text evidence="2">The sequence shown here is derived from an EMBL/GenBank/DDBJ whole genome shotgun (WGS) entry which is preliminary data.</text>
</comment>
<proteinExistence type="predicted"/>
<sequence length="172" mass="19297">MRLPNNNRSSLQKTPVTPRSFVSPTIVAGSSSRSSSGWQEKQKLHNKLVKKWSERLPLEGDDEEPSSSSGSLRSLRPSFFQDHDSVVDSLWDSKTFIDYIDDEDDIAASFFRCENNPSNKNGCNPRPSLRPDGVSSPMALSLTDTDRSGMRKHLQKQWSGHNFAALLLEDDD</sequence>